<keyword evidence="4" id="KW-1185">Reference proteome</keyword>
<dbReference type="Proteomes" id="UP000001949">
    <property type="component" value="Unassembled WGS sequence"/>
</dbReference>
<evidence type="ECO:0000259" key="2">
    <source>
        <dbReference type="Pfam" id="PF01106"/>
    </source>
</evidence>
<dbReference type="SUPFAM" id="SSF117916">
    <property type="entry name" value="Fe-S cluster assembly (FSCA) domain-like"/>
    <property type="match status" value="1"/>
</dbReference>
<dbReference type="GO" id="GO:0005739">
    <property type="term" value="C:mitochondrion"/>
    <property type="evidence" value="ECO:0007669"/>
    <property type="project" value="TreeGrafter"/>
</dbReference>
<evidence type="ECO:0000313" key="3">
    <source>
        <dbReference type="EMBL" id="EAN31962.1"/>
    </source>
</evidence>
<dbReference type="InterPro" id="IPR001075">
    <property type="entry name" value="NIF_FeS_clus_asmbl_NifU_C"/>
</dbReference>
<reference evidence="3 4" key="1">
    <citation type="journal article" date="2005" name="Science">
        <title>Genome sequence of Theileria parva, a bovine pathogen that transforms lymphocytes.</title>
        <authorList>
            <person name="Gardner M.J."/>
            <person name="Bishop R."/>
            <person name="Shah T."/>
            <person name="de Villiers E.P."/>
            <person name="Carlton J.M."/>
            <person name="Hall N."/>
            <person name="Ren Q."/>
            <person name="Paulsen I.T."/>
            <person name="Pain A."/>
            <person name="Berriman M."/>
            <person name="Wilson R.J.M."/>
            <person name="Sato S."/>
            <person name="Ralph S.A."/>
            <person name="Mann D.J."/>
            <person name="Xiong Z."/>
            <person name="Shallom S.J."/>
            <person name="Weidman J."/>
            <person name="Jiang L."/>
            <person name="Lynn J."/>
            <person name="Weaver B."/>
            <person name="Shoaibi A."/>
            <person name="Domingo A.R."/>
            <person name="Wasawo D."/>
            <person name="Crabtree J."/>
            <person name="Wortman J.R."/>
            <person name="Haas B."/>
            <person name="Angiuoli S.V."/>
            <person name="Creasy T.H."/>
            <person name="Lu C."/>
            <person name="Suh B."/>
            <person name="Silva J.C."/>
            <person name="Utterback T.R."/>
            <person name="Feldblyum T.V."/>
            <person name="Pertea M."/>
            <person name="Allen J."/>
            <person name="Nierman W.C."/>
            <person name="Taracha E.L.N."/>
            <person name="Salzberg S.L."/>
            <person name="White O.R."/>
            <person name="Fitzhugh H.A."/>
            <person name="Morzaria S."/>
            <person name="Venter J.C."/>
            <person name="Fraser C.M."/>
            <person name="Nene V."/>
        </authorList>
    </citation>
    <scope>NUCLEOTIDE SEQUENCE [LARGE SCALE GENOMIC DNA]</scope>
    <source>
        <strain evidence="3 4">Muguga</strain>
    </source>
</reference>
<proteinExistence type="inferred from homology"/>
<gene>
    <name evidence="3" type="ordered locus">TP04_0610</name>
</gene>
<accession>Q4N1W7</accession>
<feature type="domain" description="NIF system FeS cluster assembly NifU C-terminal" evidence="2">
    <location>
        <begin position="95"/>
        <end position="162"/>
    </location>
</feature>
<dbReference type="KEGG" id="tpv:TP04_0610"/>
<comment type="caution">
    <text evidence="3">The sequence shown here is derived from an EMBL/GenBank/DDBJ whole genome shotgun (WGS) entry which is preliminary data.</text>
</comment>
<dbReference type="GO" id="GO:0016226">
    <property type="term" value="P:iron-sulfur cluster assembly"/>
    <property type="evidence" value="ECO:0007669"/>
    <property type="project" value="InterPro"/>
</dbReference>
<comment type="similarity">
    <text evidence="1">Belongs to the NifU family.</text>
</comment>
<dbReference type="VEuPathDB" id="PiroplasmaDB:TpMuguga_04g00610"/>
<name>Q4N1W7_THEPA</name>
<dbReference type="GO" id="GO:0005506">
    <property type="term" value="F:iron ion binding"/>
    <property type="evidence" value="ECO:0007669"/>
    <property type="project" value="InterPro"/>
</dbReference>
<dbReference type="PANTHER" id="PTHR11178:SF1">
    <property type="entry name" value="NFU1 IRON-SULFUR CLUSTER SCAFFOLD HOMOLOG, MITOCHONDRIAL"/>
    <property type="match status" value="1"/>
</dbReference>
<dbReference type="GeneID" id="3501004"/>
<dbReference type="InterPro" id="IPR034904">
    <property type="entry name" value="FSCA_dom_sf"/>
</dbReference>
<sequence>MLIYFLKDLLKRRPAHIGSFLPYHTSNISFPDSTYISNFPLNPANFINIRHTNNINGNRIMRSPMNFINRKFSTVTKAVIPESYSDEDIETVESIKILIDKRIRPVIQQDGGDVSFVSYDPSTGYVYVRLSGACVGCIQSDVTLKHMIQGMLCHYLEEITAVYNVDEENNVIKGNSENDY</sequence>
<evidence type="ECO:0000313" key="4">
    <source>
        <dbReference type="Proteomes" id="UP000001949"/>
    </source>
</evidence>
<dbReference type="AlphaFoldDB" id="Q4N1W7"/>
<organism evidence="3 4">
    <name type="scientific">Theileria parva</name>
    <name type="common">East coast fever infection agent</name>
    <dbReference type="NCBI Taxonomy" id="5875"/>
    <lineage>
        <taxon>Eukaryota</taxon>
        <taxon>Sar</taxon>
        <taxon>Alveolata</taxon>
        <taxon>Apicomplexa</taxon>
        <taxon>Aconoidasida</taxon>
        <taxon>Piroplasmida</taxon>
        <taxon>Theileriidae</taxon>
        <taxon>Theileria</taxon>
    </lineage>
</organism>
<dbReference type="InParanoid" id="Q4N1W7"/>
<dbReference type="Gene3D" id="3.30.300.130">
    <property type="entry name" value="Fe-S cluster assembly (FSCA)"/>
    <property type="match status" value="1"/>
</dbReference>
<dbReference type="Pfam" id="PF01106">
    <property type="entry name" value="NifU"/>
    <property type="match status" value="1"/>
</dbReference>
<dbReference type="PANTHER" id="PTHR11178">
    <property type="entry name" value="IRON-SULFUR CLUSTER SCAFFOLD PROTEIN NFU-RELATED"/>
    <property type="match status" value="1"/>
</dbReference>
<dbReference type="STRING" id="5875.Q4N1W7"/>
<evidence type="ECO:0000256" key="1">
    <source>
        <dbReference type="ARBA" id="ARBA00006420"/>
    </source>
</evidence>
<protein>
    <recommendedName>
        <fullName evidence="2">NIF system FeS cluster assembly NifU C-terminal domain-containing protein</fullName>
    </recommendedName>
</protein>
<dbReference type="EMBL" id="AAGK01000004">
    <property type="protein sequence ID" value="EAN31962.1"/>
    <property type="molecule type" value="Genomic_DNA"/>
</dbReference>
<dbReference type="eggNOG" id="KOG2358">
    <property type="taxonomic scope" value="Eukaryota"/>
</dbReference>
<dbReference type="GO" id="GO:0051536">
    <property type="term" value="F:iron-sulfur cluster binding"/>
    <property type="evidence" value="ECO:0007669"/>
    <property type="project" value="InterPro"/>
</dbReference>
<dbReference type="OMA" id="CHYLEEI"/>